<dbReference type="EMBL" id="JACYGY010000001">
    <property type="protein sequence ID" value="MBE9463788.1"/>
    <property type="molecule type" value="Genomic_DNA"/>
</dbReference>
<reference evidence="3" key="1">
    <citation type="submission" date="2023-07" db="EMBL/GenBank/DDBJ databases">
        <title>Dyadobacter sp. nov 'subterranea' isolated from contaminted grondwater.</title>
        <authorList>
            <person name="Szabo I."/>
            <person name="Al-Omari J."/>
            <person name="Szerdahelyi S.G."/>
            <person name="Rado J."/>
        </authorList>
    </citation>
    <scope>NUCLEOTIDE SEQUENCE [LARGE SCALE GENOMIC DNA]</scope>
    <source>
        <strain evidence="3">UP-52</strain>
    </source>
</reference>
<feature type="signal peptide" evidence="1">
    <location>
        <begin position="1"/>
        <end position="20"/>
    </location>
</feature>
<evidence type="ECO:0000313" key="2">
    <source>
        <dbReference type="EMBL" id="MBE9463788.1"/>
    </source>
</evidence>
<feature type="chain" id="PRO_5045558177" evidence="1">
    <location>
        <begin position="21"/>
        <end position="534"/>
    </location>
</feature>
<keyword evidence="1" id="KW-0732">Signal</keyword>
<name>A0ABR9WEG0_9BACT</name>
<gene>
    <name evidence="2" type="ORF">IEE83_18045</name>
</gene>
<dbReference type="Proteomes" id="UP000634134">
    <property type="component" value="Unassembled WGS sequence"/>
</dbReference>
<accession>A0ABR9WEG0</accession>
<sequence length="534" mass="59947">MKKYIFLTFILLSSAVIVLAQKQSASRPKILFIPLDSRPPCLKMTEKMGLIADAQLVSPPAALLGDFQQPGLSEKINAWIMSQDLKSYDAAIIVLDMIAYGGLVASRKFMCDSTVAIARINVLKQIRSKAPKLKIYGQNVIMRLAPSADGKNEAYREKLATWAKISPDKDEKTKAQVLKLEEDIPVAVLADYKLARARNYSINLKAIDFVKTGLVDYLILSQDDASPKGVHLVDRENLIGRRDQLHLTEKIAIQPGADEVSMLLLARVLNRHFDFTPKIKAVYSSQKLKNSVMPFEDRMLFETVSHHIRAAGSVEVQNENQADILFYVYPSRHESDVAESFAEQIEREVNAGKRVIVADIDPVGNVQGGDSVFTNALEKRQVFSRLYGYASWNTAGNTIGTALPHGVVFDLAVSKLSKNKAASQRMRTAQNWFMINRVMDDYYYHNLVRAKANTYLSGKKLPSASLMNTEDNKRIEVYCLSLLQSYLNDFLKSYLAINENEKGGIDCQKPTGLTFTLPWNRTFEADIDFKLTCR</sequence>
<comment type="caution">
    <text evidence="2">The sequence shown here is derived from an EMBL/GenBank/DDBJ whole genome shotgun (WGS) entry which is preliminary data.</text>
</comment>
<organism evidence="2 3">
    <name type="scientific">Dyadobacter subterraneus</name>
    <dbReference type="NCBI Taxonomy" id="2773304"/>
    <lineage>
        <taxon>Bacteria</taxon>
        <taxon>Pseudomonadati</taxon>
        <taxon>Bacteroidota</taxon>
        <taxon>Cytophagia</taxon>
        <taxon>Cytophagales</taxon>
        <taxon>Spirosomataceae</taxon>
        <taxon>Dyadobacter</taxon>
    </lineage>
</organism>
<dbReference type="RefSeq" id="WP_194121897.1">
    <property type="nucleotide sequence ID" value="NZ_JACYGY010000001.1"/>
</dbReference>
<evidence type="ECO:0000313" key="3">
    <source>
        <dbReference type="Proteomes" id="UP000634134"/>
    </source>
</evidence>
<evidence type="ECO:0000256" key="1">
    <source>
        <dbReference type="SAM" id="SignalP"/>
    </source>
</evidence>
<protein>
    <submittedName>
        <fullName evidence="2">DUF4127 family protein</fullName>
    </submittedName>
</protein>
<proteinExistence type="predicted"/>
<keyword evidence="3" id="KW-1185">Reference proteome</keyword>
<dbReference type="Pfam" id="PF13552">
    <property type="entry name" value="DUF4127"/>
    <property type="match status" value="1"/>
</dbReference>
<dbReference type="InterPro" id="IPR025394">
    <property type="entry name" value="DUF4127"/>
</dbReference>